<evidence type="ECO:0000256" key="3">
    <source>
        <dbReference type="ARBA" id="ARBA00003215"/>
    </source>
</evidence>
<evidence type="ECO:0000256" key="8">
    <source>
        <dbReference type="ARBA" id="ARBA00022833"/>
    </source>
</evidence>
<dbReference type="GO" id="GO:0005507">
    <property type="term" value="F:copper ion binding"/>
    <property type="evidence" value="ECO:0007669"/>
    <property type="project" value="TreeGrafter"/>
</dbReference>
<gene>
    <name evidence="13" type="ORF">JCM9157_895</name>
</gene>
<evidence type="ECO:0000313" key="13">
    <source>
        <dbReference type="EMBL" id="GAE33869.1"/>
    </source>
</evidence>
<evidence type="ECO:0000256" key="6">
    <source>
        <dbReference type="ARBA" id="ARBA00022723"/>
    </source>
</evidence>
<comment type="caution">
    <text evidence="13">The sequence shown here is derived from an EMBL/GenBank/DDBJ whole genome shotgun (WGS) entry which is preliminary data.</text>
</comment>
<evidence type="ECO:0000256" key="7">
    <source>
        <dbReference type="ARBA" id="ARBA00022801"/>
    </source>
</evidence>
<dbReference type="InterPro" id="IPR038371">
    <property type="entry name" value="Cu_polyphenol_OxRdtase_sf"/>
</dbReference>
<dbReference type="OrthoDB" id="4279at2"/>
<dbReference type="Proteomes" id="UP000018896">
    <property type="component" value="Unassembled WGS sequence"/>
</dbReference>
<proteinExistence type="inferred from homology"/>
<dbReference type="InterPro" id="IPR003730">
    <property type="entry name" value="Cu_polyphenol_OxRdtase"/>
</dbReference>
<dbReference type="PANTHER" id="PTHR30616:SF2">
    <property type="entry name" value="PURINE NUCLEOSIDE PHOSPHORYLASE LACC1"/>
    <property type="match status" value="1"/>
</dbReference>
<organism evidence="13 14">
    <name type="scientific">Halalkalibacter akibai (strain ATCC 43226 / DSM 21942 / CIP 109018 / JCM 9157 / 1139)</name>
    <name type="common">Bacillus akibai</name>
    <dbReference type="NCBI Taxonomy" id="1236973"/>
    <lineage>
        <taxon>Bacteria</taxon>
        <taxon>Bacillati</taxon>
        <taxon>Bacillota</taxon>
        <taxon>Bacilli</taxon>
        <taxon>Bacillales</taxon>
        <taxon>Bacillaceae</taxon>
        <taxon>Halalkalibacter</taxon>
    </lineage>
</organism>
<dbReference type="CDD" id="cd16833">
    <property type="entry name" value="YfiH"/>
    <property type="match status" value="1"/>
</dbReference>
<sequence length="276" mass="30950">MDPFVETNERYLSIHQWEKLNPDLVTGFTTRNGGQSTFPYHSLNMGFHVGDNEKDVWENRKRLAKDIKVPLSNWIGSEQVHEATIQRVTRTDAGKGSADLNTAISETDGLYTFDTNLLLTSLYADCVPLYFFAPDAGAVGLAHAGWRGTVKGIATKMVHQWIKEGISQEEIEVAIGPSISKKMYEVDKKVIKEIQSCLPKNVDRLPYQELSNEKYLLDLREVNKILLIQEGIKPSNILVSNICTSLDEQMFSHRAENGKTGRMMSFIGLRSGGALE</sequence>
<accession>W4QRA7</accession>
<dbReference type="GO" id="GO:0017061">
    <property type="term" value="F:S-methyl-5-thioadenosine phosphorylase activity"/>
    <property type="evidence" value="ECO:0007669"/>
    <property type="project" value="UniProtKB-EC"/>
</dbReference>
<keyword evidence="6" id="KW-0479">Metal-binding</keyword>
<keyword evidence="7" id="KW-0378">Hydrolase</keyword>
<evidence type="ECO:0000256" key="5">
    <source>
        <dbReference type="ARBA" id="ARBA00022679"/>
    </source>
</evidence>
<dbReference type="EMBL" id="BAUV01000004">
    <property type="protein sequence ID" value="GAE33869.1"/>
    <property type="molecule type" value="Genomic_DNA"/>
</dbReference>
<reference evidence="13 14" key="1">
    <citation type="journal article" date="2014" name="Genome Announc.">
        <title>Draft Genome Sequences of Three Alkaliphilic Bacillus Strains, Bacillus wakoensis JCM 9140T, Bacillus akibai JCM 9157T, and Bacillus hemicellulosilyticus JCM 9152T.</title>
        <authorList>
            <person name="Yuki M."/>
            <person name="Oshima K."/>
            <person name="Suda W."/>
            <person name="Oshida Y."/>
            <person name="Kitamura K."/>
            <person name="Iida T."/>
            <person name="Hattori M."/>
            <person name="Ohkuma M."/>
        </authorList>
    </citation>
    <scope>NUCLEOTIDE SEQUENCE [LARGE SCALE GENOMIC DNA]</scope>
    <source>
        <strain evidence="13 14">JCM 9157</strain>
    </source>
</reference>
<keyword evidence="14" id="KW-1185">Reference proteome</keyword>
<dbReference type="InterPro" id="IPR011324">
    <property type="entry name" value="Cytotoxic_necrot_fac-like_cat"/>
</dbReference>
<dbReference type="AlphaFoldDB" id="W4QRA7"/>
<comment type="catalytic activity">
    <reaction evidence="9">
        <text>adenosine + H2O + H(+) = inosine + NH4(+)</text>
        <dbReference type="Rhea" id="RHEA:24408"/>
        <dbReference type="ChEBI" id="CHEBI:15377"/>
        <dbReference type="ChEBI" id="CHEBI:15378"/>
        <dbReference type="ChEBI" id="CHEBI:16335"/>
        <dbReference type="ChEBI" id="CHEBI:17596"/>
        <dbReference type="ChEBI" id="CHEBI:28938"/>
        <dbReference type="EC" id="3.5.4.4"/>
    </reaction>
    <physiologicalReaction direction="left-to-right" evidence="9">
        <dbReference type="Rhea" id="RHEA:24409"/>
    </physiologicalReaction>
</comment>
<comment type="catalytic activity">
    <reaction evidence="1">
        <text>inosine + phosphate = alpha-D-ribose 1-phosphate + hypoxanthine</text>
        <dbReference type="Rhea" id="RHEA:27646"/>
        <dbReference type="ChEBI" id="CHEBI:17368"/>
        <dbReference type="ChEBI" id="CHEBI:17596"/>
        <dbReference type="ChEBI" id="CHEBI:43474"/>
        <dbReference type="ChEBI" id="CHEBI:57720"/>
        <dbReference type="EC" id="2.4.2.1"/>
    </reaction>
    <physiologicalReaction direction="left-to-right" evidence="1">
        <dbReference type="Rhea" id="RHEA:27647"/>
    </physiologicalReaction>
</comment>
<dbReference type="Pfam" id="PF02578">
    <property type="entry name" value="Cu-oxidase_4"/>
    <property type="match status" value="1"/>
</dbReference>
<evidence type="ECO:0000256" key="10">
    <source>
        <dbReference type="ARBA" id="ARBA00048968"/>
    </source>
</evidence>
<evidence type="ECO:0000256" key="2">
    <source>
        <dbReference type="ARBA" id="ARBA00001947"/>
    </source>
</evidence>
<protein>
    <recommendedName>
        <fullName evidence="12">Purine nucleoside phosphorylase</fullName>
    </recommendedName>
</protein>
<dbReference type="GO" id="GO:0016787">
    <property type="term" value="F:hydrolase activity"/>
    <property type="evidence" value="ECO:0007669"/>
    <property type="project" value="UniProtKB-KW"/>
</dbReference>
<evidence type="ECO:0000256" key="12">
    <source>
        <dbReference type="RuleBase" id="RU361274"/>
    </source>
</evidence>
<evidence type="ECO:0000256" key="9">
    <source>
        <dbReference type="ARBA" id="ARBA00047989"/>
    </source>
</evidence>
<dbReference type="NCBIfam" id="TIGR00726">
    <property type="entry name" value="peptidoglycan editing factor PgeF"/>
    <property type="match status" value="1"/>
</dbReference>
<comment type="catalytic activity">
    <reaction evidence="10">
        <text>adenosine + phosphate = alpha-D-ribose 1-phosphate + adenine</text>
        <dbReference type="Rhea" id="RHEA:27642"/>
        <dbReference type="ChEBI" id="CHEBI:16335"/>
        <dbReference type="ChEBI" id="CHEBI:16708"/>
        <dbReference type="ChEBI" id="CHEBI:43474"/>
        <dbReference type="ChEBI" id="CHEBI:57720"/>
        <dbReference type="EC" id="2.4.2.1"/>
    </reaction>
    <physiologicalReaction direction="left-to-right" evidence="10">
        <dbReference type="Rhea" id="RHEA:27643"/>
    </physiologicalReaction>
</comment>
<dbReference type="PANTHER" id="PTHR30616">
    <property type="entry name" value="UNCHARACTERIZED PROTEIN YFIH"/>
    <property type="match status" value="1"/>
</dbReference>
<name>W4QRA7_HALA3</name>
<evidence type="ECO:0000256" key="1">
    <source>
        <dbReference type="ARBA" id="ARBA00000553"/>
    </source>
</evidence>
<comment type="similarity">
    <text evidence="4 12">Belongs to the purine nucleoside phosphorylase YfiH/LACC1 family.</text>
</comment>
<dbReference type="eggNOG" id="COG1496">
    <property type="taxonomic scope" value="Bacteria"/>
</dbReference>
<keyword evidence="8" id="KW-0862">Zinc</keyword>
<evidence type="ECO:0000313" key="14">
    <source>
        <dbReference type="Proteomes" id="UP000018896"/>
    </source>
</evidence>
<evidence type="ECO:0000256" key="11">
    <source>
        <dbReference type="ARBA" id="ARBA00049893"/>
    </source>
</evidence>
<comment type="cofactor">
    <cofactor evidence="2">
        <name>Zn(2+)</name>
        <dbReference type="ChEBI" id="CHEBI:29105"/>
    </cofactor>
</comment>
<evidence type="ECO:0000256" key="4">
    <source>
        <dbReference type="ARBA" id="ARBA00007353"/>
    </source>
</evidence>
<keyword evidence="5" id="KW-0808">Transferase</keyword>
<comment type="catalytic activity">
    <reaction evidence="11">
        <text>S-methyl-5'-thioadenosine + phosphate = 5-(methylsulfanyl)-alpha-D-ribose 1-phosphate + adenine</text>
        <dbReference type="Rhea" id="RHEA:11852"/>
        <dbReference type="ChEBI" id="CHEBI:16708"/>
        <dbReference type="ChEBI" id="CHEBI:17509"/>
        <dbReference type="ChEBI" id="CHEBI:43474"/>
        <dbReference type="ChEBI" id="CHEBI:58533"/>
        <dbReference type="EC" id="2.4.2.28"/>
    </reaction>
    <physiologicalReaction direction="left-to-right" evidence="11">
        <dbReference type="Rhea" id="RHEA:11853"/>
    </physiologicalReaction>
</comment>
<dbReference type="STRING" id="1236973.JCM9157_895"/>
<dbReference type="Gene3D" id="3.60.140.10">
    <property type="entry name" value="CNF1/YfiH-like putative cysteine hydrolases"/>
    <property type="match status" value="1"/>
</dbReference>
<dbReference type="SUPFAM" id="SSF64438">
    <property type="entry name" value="CNF1/YfiH-like putative cysteine hydrolases"/>
    <property type="match status" value="1"/>
</dbReference>
<comment type="function">
    <text evidence="3">Purine nucleoside enzyme that catalyzes the phosphorolysis of adenosine and inosine nucleosides, yielding D-ribose 1-phosphate and the respective free bases, adenine and hypoxanthine. Also catalyzes the phosphorolysis of S-methyl-5'-thioadenosine into adenine and S-methyl-5-thio-alpha-D-ribose 1-phosphate. Also has adenosine deaminase activity.</text>
</comment>
<dbReference type="RefSeq" id="WP_035662478.1">
    <property type="nucleotide sequence ID" value="NZ_BAUV01000004.1"/>
</dbReference>